<reference evidence="2 3" key="1">
    <citation type="submission" date="2018-12" db="EMBL/GenBank/DDBJ databases">
        <authorList>
            <person name="Sun L."/>
            <person name="Chen Z."/>
        </authorList>
    </citation>
    <scope>NUCLEOTIDE SEQUENCE [LARGE SCALE GENOMIC DNA]</scope>
    <source>
        <strain evidence="2 3">DSM 15890</strain>
    </source>
</reference>
<evidence type="ECO:0000313" key="2">
    <source>
        <dbReference type="EMBL" id="RUT48796.1"/>
    </source>
</evidence>
<sequence length="296" mass="31593">MQESLNAWYGDHNSGDASVSRVLSLSLAYRRGYALASRISDIGIALPLQGKASVVVSICNEEQTLPAVLSELCKLPLKEIIVVLNGCTDGSFAAIVRDPRMILVHIPERLGHDVSRALGSALSSGDIVLFCDGDMSLPAEELAAFLIAVDLGVDIALNNLTPYLPTFSGQDDVTRCKTFLNQALGRSDLGANSLTAVPHALSRKAIETLGTEALIVPPKAQALALVRGLKVSAPYSVNVVRNNRIRSGNTGEGNSVAGLIIGDHVEAFTEVMKSEGNRLRFVTYSRSELAKVRNAR</sequence>
<feature type="domain" description="Glycosyltransferase 2-like" evidence="1">
    <location>
        <begin position="53"/>
        <end position="155"/>
    </location>
</feature>
<evidence type="ECO:0000313" key="3">
    <source>
        <dbReference type="Proteomes" id="UP000279446"/>
    </source>
</evidence>
<dbReference type="SUPFAM" id="SSF53448">
    <property type="entry name" value="Nucleotide-diphospho-sugar transferases"/>
    <property type="match status" value="1"/>
</dbReference>
<comment type="caution">
    <text evidence="2">The sequence shown here is derived from an EMBL/GenBank/DDBJ whole genome shotgun (WGS) entry which is preliminary data.</text>
</comment>
<name>A0A3S1CC30_9BACL</name>
<proteinExistence type="predicted"/>
<dbReference type="PANTHER" id="PTHR48090">
    <property type="entry name" value="UNDECAPRENYL-PHOSPHATE 4-DEOXY-4-FORMAMIDO-L-ARABINOSE TRANSFERASE-RELATED"/>
    <property type="match status" value="1"/>
</dbReference>
<dbReference type="CDD" id="cd00761">
    <property type="entry name" value="Glyco_tranf_GTA_type"/>
    <property type="match status" value="1"/>
</dbReference>
<evidence type="ECO:0000259" key="1">
    <source>
        <dbReference type="Pfam" id="PF00535"/>
    </source>
</evidence>
<dbReference type="InterPro" id="IPR029044">
    <property type="entry name" value="Nucleotide-diphossugar_trans"/>
</dbReference>
<organism evidence="2 3">
    <name type="scientific">Paenibacillus anaericanus</name>
    <dbReference type="NCBI Taxonomy" id="170367"/>
    <lineage>
        <taxon>Bacteria</taxon>
        <taxon>Bacillati</taxon>
        <taxon>Bacillota</taxon>
        <taxon>Bacilli</taxon>
        <taxon>Bacillales</taxon>
        <taxon>Paenibacillaceae</taxon>
        <taxon>Paenibacillus</taxon>
    </lineage>
</organism>
<dbReference type="PANTHER" id="PTHR48090:SF7">
    <property type="entry name" value="RFBJ PROTEIN"/>
    <property type="match status" value="1"/>
</dbReference>
<gene>
    <name evidence="2" type="ORF">EJP82_01480</name>
</gene>
<dbReference type="AlphaFoldDB" id="A0A3S1CC30"/>
<dbReference type="EMBL" id="RZNY01000001">
    <property type="protein sequence ID" value="RUT48796.1"/>
    <property type="molecule type" value="Genomic_DNA"/>
</dbReference>
<keyword evidence="2" id="KW-0808">Transferase</keyword>
<dbReference type="GO" id="GO:0016740">
    <property type="term" value="F:transferase activity"/>
    <property type="evidence" value="ECO:0007669"/>
    <property type="project" value="UniProtKB-KW"/>
</dbReference>
<dbReference type="Pfam" id="PF00535">
    <property type="entry name" value="Glycos_transf_2"/>
    <property type="match status" value="1"/>
</dbReference>
<dbReference type="InterPro" id="IPR050256">
    <property type="entry name" value="Glycosyltransferase_2"/>
</dbReference>
<accession>A0A3S1CC30</accession>
<protein>
    <submittedName>
        <fullName evidence="2">Glycosyltransferase family 2 protein</fullName>
    </submittedName>
</protein>
<dbReference type="Proteomes" id="UP000279446">
    <property type="component" value="Unassembled WGS sequence"/>
</dbReference>
<dbReference type="OrthoDB" id="2902148at2"/>
<dbReference type="Gene3D" id="3.90.550.10">
    <property type="entry name" value="Spore Coat Polysaccharide Biosynthesis Protein SpsA, Chain A"/>
    <property type="match status" value="1"/>
</dbReference>
<dbReference type="InterPro" id="IPR001173">
    <property type="entry name" value="Glyco_trans_2-like"/>
</dbReference>
<keyword evidence="3" id="KW-1185">Reference proteome</keyword>